<dbReference type="CDD" id="cd01948">
    <property type="entry name" value="EAL"/>
    <property type="match status" value="1"/>
</dbReference>
<comment type="caution">
    <text evidence="5">The sequence shown here is derived from an EMBL/GenBank/DDBJ whole genome shotgun (WGS) entry which is preliminary data.</text>
</comment>
<dbReference type="AlphaFoldDB" id="A0A916WR80"/>
<dbReference type="PROSITE" id="PS50883">
    <property type="entry name" value="EAL"/>
    <property type="match status" value="1"/>
</dbReference>
<dbReference type="SMART" id="SM00052">
    <property type="entry name" value="EAL"/>
    <property type="match status" value="1"/>
</dbReference>
<organism evidence="5 6">
    <name type="scientific">Sphingomonas metalli</name>
    <dbReference type="NCBI Taxonomy" id="1779358"/>
    <lineage>
        <taxon>Bacteria</taxon>
        <taxon>Pseudomonadati</taxon>
        <taxon>Pseudomonadota</taxon>
        <taxon>Alphaproteobacteria</taxon>
        <taxon>Sphingomonadales</taxon>
        <taxon>Sphingomonadaceae</taxon>
        <taxon>Sphingomonas</taxon>
    </lineage>
</organism>
<dbReference type="GO" id="GO:0007165">
    <property type="term" value="P:signal transduction"/>
    <property type="evidence" value="ECO:0007669"/>
    <property type="project" value="InterPro"/>
</dbReference>
<dbReference type="RefSeq" id="WP_188657977.1">
    <property type="nucleotide sequence ID" value="NZ_BMIH01000002.1"/>
</dbReference>
<dbReference type="Gene3D" id="6.10.340.10">
    <property type="match status" value="1"/>
</dbReference>
<dbReference type="CDD" id="cd06225">
    <property type="entry name" value="HAMP"/>
    <property type="match status" value="1"/>
</dbReference>
<feature type="domain" description="EAL" evidence="2">
    <location>
        <begin position="539"/>
        <end position="789"/>
    </location>
</feature>
<keyword evidence="1" id="KW-1133">Transmembrane helix</keyword>
<evidence type="ECO:0000259" key="3">
    <source>
        <dbReference type="PROSITE" id="PS50885"/>
    </source>
</evidence>
<dbReference type="Pfam" id="PF00672">
    <property type="entry name" value="HAMP"/>
    <property type="match status" value="1"/>
</dbReference>
<dbReference type="InterPro" id="IPR035919">
    <property type="entry name" value="EAL_sf"/>
</dbReference>
<proteinExistence type="predicted"/>
<accession>A0A916WR80</accession>
<gene>
    <name evidence="5" type="ORF">GCM10011380_13290</name>
</gene>
<dbReference type="SMART" id="SM00267">
    <property type="entry name" value="GGDEF"/>
    <property type="match status" value="1"/>
</dbReference>
<feature type="domain" description="GGDEF" evidence="4">
    <location>
        <begin position="399"/>
        <end position="530"/>
    </location>
</feature>
<reference evidence="5" key="2">
    <citation type="submission" date="2020-09" db="EMBL/GenBank/DDBJ databases">
        <authorList>
            <person name="Sun Q."/>
            <person name="Zhou Y."/>
        </authorList>
    </citation>
    <scope>NUCLEOTIDE SEQUENCE</scope>
    <source>
        <strain evidence="5">CGMCC 1.15330</strain>
    </source>
</reference>
<dbReference type="PROSITE" id="PS50887">
    <property type="entry name" value="GGDEF"/>
    <property type="match status" value="1"/>
</dbReference>
<dbReference type="EMBL" id="BMIH01000002">
    <property type="protein sequence ID" value="GGB25054.1"/>
    <property type="molecule type" value="Genomic_DNA"/>
</dbReference>
<dbReference type="Pfam" id="PF14827">
    <property type="entry name" value="dCache_3"/>
    <property type="match status" value="1"/>
</dbReference>
<dbReference type="Pfam" id="PF00990">
    <property type="entry name" value="GGDEF"/>
    <property type="match status" value="1"/>
</dbReference>
<dbReference type="SUPFAM" id="SSF158472">
    <property type="entry name" value="HAMP domain-like"/>
    <property type="match status" value="1"/>
</dbReference>
<dbReference type="InterPro" id="IPR003660">
    <property type="entry name" value="HAMP_dom"/>
</dbReference>
<dbReference type="SMART" id="SM00304">
    <property type="entry name" value="HAMP"/>
    <property type="match status" value="1"/>
</dbReference>
<reference evidence="5" key="1">
    <citation type="journal article" date="2014" name="Int. J. Syst. Evol. Microbiol.">
        <title>Complete genome sequence of Corynebacterium casei LMG S-19264T (=DSM 44701T), isolated from a smear-ripened cheese.</title>
        <authorList>
            <consortium name="US DOE Joint Genome Institute (JGI-PGF)"/>
            <person name="Walter F."/>
            <person name="Albersmeier A."/>
            <person name="Kalinowski J."/>
            <person name="Ruckert C."/>
        </authorList>
    </citation>
    <scope>NUCLEOTIDE SEQUENCE</scope>
    <source>
        <strain evidence="5">CGMCC 1.15330</strain>
    </source>
</reference>
<dbReference type="InterPro" id="IPR052155">
    <property type="entry name" value="Biofilm_reg_signaling"/>
</dbReference>
<dbReference type="SUPFAM" id="SSF141868">
    <property type="entry name" value="EAL domain-like"/>
    <property type="match status" value="1"/>
</dbReference>
<dbReference type="Pfam" id="PF00563">
    <property type="entry name" value="EAL"/>
    <property type="match status" value="1"/>
</dbReference>
<keyword evidence="1" id="KW-0812">Transmembrane</keyword>
<dbReference type="InterPro" id="IPR029150">
    <property type="entry name" value="dCache_3"/>
</dbReference>
<dbReference type="InterPro" id="IPR001633">
    <property type="entry name" value="EAL_dom"/>
</dbReference>
<dbReference type="CDD" id="cd01949">
    <property type="entry name" value="GGDEF"/>
    <property type="match status" value="1"/>
</dbReference>
<dbReference type="InterPro" id="IPR043128">
    <property type="entry name" value="Rev_trsase/Diguanyl_cyclase"/>
</dbReference>
<evidence type="ECO:0000313" key="5">
    <source>
        <dbReference type="EMBL" id="GGB25054.1"/>
    </source>
</evidence>
<dbReference type="InterPro" id="IPR029787">
    <property type="entry name" value="Nucleotide_cyclase"/>
</dbReference>
<dbReference type="Gene3D" id="3.30.70.270">
    <property type="match status" value="1"/>
</dbReference>
<keyword evidence="1" id="KW-0472">Membrane</keyword>
<dbReference type="SUPFAM" id="SSF55073">
    <property type="entry name" value="Nucleotide cyclase"/>
    <property type="match status" value="1"/>
</dbReference>
<dbReference type="Proteomes" id="UP000623067">
    <property type="component" value="Unassembled WGS sequence"/>
</dbReference>
<dbReference type="GO" id="GO:0016020">
    <property type="term" value="C:membrane"/>
    <property type="evidence" value="ECO:0007669"/>
    <property type="project" value="InterPro"/>
</dbReference>
<dbReference type="InterPro" id="IPR000160">
    <property type="entry name" value="GGDEF_dom"/>
</dbReference>
<dbReference type="PROSITE" id="PS50885">
    <property type="entry name" value="HAMP"/>
    <property type="match status" value="1"/>
</dbReference>
<evidence type="ECO:0000259" key="4">
    <source>
        <dbReference type="PROSITE" id="PS50887"/>
    </source>
</evidence>
<evidence type="ECO:0008006" key="7">
    <source>
        <dbReference type="Google" id="ProtNLM"/>
    </source>
</evidence>
<keyword evidence="6" id="KW-1185">Reference proteome</keyword>
<dbReference type="PANTHER" id="PTHR44757">
    <property type="entry name" value="DIGUANYLATE CYCLASE DGCP"/>
    <property type="match status" value="1"/>
</dbReference>
<name>A0A916WR80_9SPHN</name>
<dbReference type="PANTHER" id="PTHR44757:SF2">
    <property type="entry name" value="BIOFILM ARCHITECTURE MAINTENANCE PROTEIN MBAA"/>
    <property type="match status" value="1"/>
</dbReference>
<sequence>MTVSEVLAQTGGRLRSFRFGSLRTRLATLYAALFAVALIGIALVAQVVVSRNARTTVAAELVASGAVYDRLWSLREQSLRSAADVLSRDFGFRSAAASGDRSTIASALVSLRQRAGVPIAMFVDLDGGVIGGTASVARVAADVPFAMAPGRRDVVILAGSTVYRLVLSPVLAPTEIGWVVFAVPLDAAEMRNLEKLSAIPLIATMLRRADDGRWVSIDGAVPPSDALEALGGAPDGKGDRHSAPALLDLPDGDALAIARPLAGIGAKPQAALLIRYPYGLAMAPYRPLQLGIGLAGLAGLLLVMAGSRRLARNIARPIAALDRAAQQLEEGAPTVVQVSGRDEIGRLAASFNRMAAGIAEREQRIAHLAFHDPLTGLPNRVSLRETLDQVSARVRRTGGQAAVLSLDLDRFHAVNDTLGHPAGDALLRRIATLLPELAPDAFIARLSADEFALVLEGGAADRPRALGQAILDHFAVPMMVEAHAVPIGVSMGIAIAPSDGNDADTLLKNADLALADAKRDGGGVMRFFEPALDEAARRRRMLELDLREAVAKGQFTLAFQPIFDLKAQRIGGFEALLRWHHPDRGWLSPVDFIPVAEETGLIVPIGEWVMREACRTATRWPEHVRIAVNVSALQFRSPGFQTVVLQALAISGLEPRRLEVEITESVFLDGEGPVVALLHRLRAMGVRVALDDFGTGYSSLSYLRSFPFDKIKIDRSFVTPVARDASAAAIVRAIIDLSAALRTDTTAEGVEDDEQLAVLTEQGCGSIQGYLFSRPVDAASTLELLATPLVRAAA</sequence>
<feature type="transmembrane region" description="Helical" evidence="1">
    <location>
        <begin position="27"/>
        <end position="49"/>
    </location>
</feature>
<dbReference type="Gene3D" id="3.20.20.450">
    <property type="entry name" value="EAL domain"/>
    <property type="match status" value="1"/>
</dbReference>
<evidence type="ECO:0000313" key="6">
    <source>
        <dbReference type="Proteomes" id="UP000623067"/>
    </source>
</evidence>
<evidence type="ECO:0000256" key="1">
    <source>
        <dbReference type="SAM" id="Phobius"/>
    </source>
</evidence>
<evidence type="ECO:0000259" key="2">
    <source>
        <dbReference type="PROSITE" id="PS50883"/>
    </source>
</evidence>
<protein>
    <recommendedName>
        <fullName evidence="7">EAL domain-containing protein</fullName>
    </recommendedName>
</protein>
<dbReference type="NCBIfam" id="TIGR00254">
    <property type="entry name" value="GGDEF"/>
    <property type="match status" value="1"/>
</dbReference>
<feature type="domain" description="HAMP" evidence="3">
    <location>
        <begin position="312"/>
        <end position="363"/>
    </location>
</feature>